<feature type="region of interest" description="Disordered" evidence="2">
    <location>
        <begin position="74"/>
        <end position="133"/>
    </location>
</feature>
<keyword evidence="1" id="KW-0175">Coiled coil</keyword>
<feature type="coiled-coil region" evidence="1">
    <location>
        <begin position="8"/>
        <end position="47"/>
    </location>
</feature>
<evidence type="ECO:0000256" key="2">
    <source>
        <dbReference type="SAM" id="MobiDB-lite"/>
    </source>
</evidence>
<comment type="caution">
    <text evidence="3">The sequence shown here is derived from an EMBL/GenBank/DDBJ whole genome shotgun (WGS) entry which is preliminary data.</text>
</comment>
<evidence type="ECO:0000313" key="4">
    <source>
        <dbReference type="Proteomes" id="UP000789831"/>
    </source>
</evidence>
<dbReference type="OrthoDB" id="2443279at2759"/>
<evidence type="ECO:0000313" key="3">
    <source>
        <dbReference type="EMBL" id="CAG8541011.1"/>
    </source>
</evidence>
<protein>
    <submittedName>
        <fullName evidence="3">12438_t:CDS:1</fullName>
    </submittedName>
</protein>
<proteinExistence type="predicted"/>
<reference evidence="3" key="1">
    <citation type="submission" date="2021-06" db="EMBL/GenBank/DDBJ databases">
        <authorList>
            <person name="Kallberg Y."/>
            <person name="Tangrot J."/>
            <person name="Rosling A."/>
        </authorList>
    </citation>
    <scope>NUCLEOTIDE SEQUENCE</scope>
    <source>
        <strain evidence="3">MT106</strain>
    </source>
</reference>
<accession>A0A9N9FJN7</accession>
<dbReference type="AlphaFoldDB" id="A0A9N9FJN7"/>
<keyword evidence="4" id="KW-1185">Reference proteome</keyword>
<name>A0A9N9FJN7_9GLOM</name>
<dbReference type="Proteomes" id="UP000789831">
    <property type="component" value="Unassembled WGS sequence"/>
</dbReference>
<dbReference type="EMBL" id="CAJVPL010000929">
    <property type="protein sequence ID" value="CAG8541011.1"/>
    <property type="molecule type" value="Genomic_DNA"/>
</dbReference>
<sequence>MENPQSTIKTLRELNSDLVHQIAELRKKFAEVEAENIEVKAENAKEQSSQGANTNNSQNSISLLVPILPEINSDNTSIKDISSHTDVNRLKAKSQPDEEEAIPDPIPKTEHSSTQSESLAKPKTLSITIQLRP</sequence>
<gene>
    <name evidence="3" type="ORF">AGERDE_LOCUS6184</name>
</gene>
<evidence type="ECO:0000256" key="1">
    <source>
        <dbReference type="SAM" id="Coils"/>
    </source>
</evidence>
<organism evidence="3 4">
    <name type="scientific">Ambispora gerdemannii</name>
    <dbReference type="NCBI Taxonomy" id="144530"/>
    <lineage>
        <taxon>Eukaryota</taxon>
        <taxon>Fungi</taxon>
        <taxon>Fungi incertae sedis</taxon>
        <taxon>Mucoromycota</taxon>
        <taxon>Glomeromycotina</taxon>
        <taxon>Glomeromycetes</taxon>
        <taxon>Archaeosporales</taxon>
        <taxon>Ambisporaceae</taxon>
        <taxon>Ambispora</taxon>
    </lineage>
</organism>